<feature type="region of interest" description="Disordered" evidence="8">
    <location>
        <begin position="101"/>
        <end position="124"/>
    </location>
</feature>
<evidence type="ECO:0000256" key="1">
    <source>
        <dbReference type="ARBA" id="ARBA00006540"/>
    </source>
</evidence>
<evidence type="ECO:0000256" key="8">
    <source>
        <dbReference type="SAM" id="MobiDB-lite"/>
    </source>
</evidence>
<dbReference type="GO" id="GO:0019843">
    <property type="term" value="F:rRNA binding"/>
    <property type="evidence" value="ECO:0007669"/>
    <property type="project" value="UniProtKB-KW"/>
</dbReference>
<dbReference type="InterPro" id="IPR019927">
    <property type="entry name" value="Ribosomal_uL3_bac/org-type"/>
</dbReference>
<dbReference type="PANTHER" id="PTHR11229:SF16">
    <property type="entry name" value="LARGE RIBOSOMAL SUBUNIT PROTEIN UL3C"/>
    <property type="match status" value="1"/>
</dbReference>
<keyword evidence="2" id="KW-0699">rRNA-binding</keyword>
<evidence type="ECO:0000256" key="5">
    <source>
        <dbReference type="ARBA" id="ARBA00023274"/>
    </source>
</evidence>
<evidence type="ECO:0000313" key="10">
    <source>
        <dbReference type="Proteomes" id="UP000034676"/>
    </source>
</evidence>
<dbReference type="Gene3D" id="2.40.30.10">
    <property type="entry name" value="Translation factors"/>
    <property type="match status" value="2"/>
</dbReference>
<comment type="caution">
    <text evidence="9">The sequence shown here is derived from an EMBL/GenBank/DDBJ whole genome shotgun (WGS) entry which is preliminary data.</text>
</comment>
<dbReference type="GO" id="GO:0005840">
    <property type="term" value="C:ribosome"/>
    <property type="evidence" value="ECO:0007669"/>
    <property type="project" value="UniProtKB-KW"/>
</dbReference>
<dbReference type="GO" id="GO:0006412">
    <property type="term" value="P:translation"/>
    <property type="evidence" value="ECO:0007669"/>
    <property type="project" value="InterPro"/>
</dbReference>
<evidence type="ECO:0000313" key="9">
    <source>
        <dbReference type="EMBL" id="KKR92015.1"/>
    </source>
</evidence>
<dbReference type="PANTHER" id="PTHR11229">
    <property type="entry name" value="50S RIBOSOMAL PROTEIN L3"/>
    <property type="match status" value="1"/>
</dbReference>
<dbReference type="GO" id="GO:0003735">
    <property type="term" value="F:structural constituent of ribosome"/>
    <property type="evidence" value="ECO:0007669"/>
    <property type="project" value="InterPro"/>
</dbReference>
<keyword evidence="3" id="KW-0694">RNA-binding</keyword>
<sequence length="176" mass="18914">MLNTIFAKKIGMTAKYTPEGKRAGVTVLSILPTSETGLRTVEKHGYEAKQVKIQMSKFKTILKEIRNSHEADFLVGDVVTITGVSKGKGFSGVVKRYGFAGGPRTHGQSDRERAPGSIGQTTTPGRVYRGKKMAGRMGGEKTVSSGLKILDINEKELAVIGSVPGHRGTIVQITKI</sequence>
<name>A0A0G0X5T2_9BACT</name>
<comment type="similarity">
    <text evidence="1">Belongs to the universal ribosomal protein uL3 family.</text>
</comment>
<evidence type="ECO:0000256" key="6">
    <source>
        <dbReference type="ARBA" id="ARBA00035243"/>
    </source>
</evidence>
<evidence type="ECO:0000256" key="4">
    <source>
        <dbReference type="ARBA" id="ARBA00022980"/>
    </source>
</evidence>
<protein>
    <recommendedName>
        <fullName evidence="6">Large ribosomal subunit protein uL3</fullName>
    </recommendedName>
    <alternativeName>
        <fullName evidence="7">50S ribosomal protein L3</fullName>
    </alternativeName>
</protein>
<dbReference type="AlphaFoldDB" id="A0A0G0X5T2"/>
<dbReference type="InterPro" id="IPR000597">
    <property type="entry name" value="Ribosomal_uL3"/>
</dbReference>
<dbReference type="Pfam" id="PF00297">
    <property type="entry name" value="Ribosomal_L3"/>
    <property type="match status" value="1"/>
</dbReference>
<evidence type="ECO:0000256" key="7">
    <source>
        <dbReference type="ARBA" id="ARBA00035457"/>
    </source>
</evidence>
<dbReference type="PATRIC" id="fig|1618555.3.peg.573"/>
<dbReference type="GO" id="GO:1990904">
    <property type="term" value="C:ribonucleoprotein complex"/>
    <property type="evidence" value="ECO:0007669"/>
    <property type="project" value="UniProtKB-KW"/>
</dbReference>
<organism evidence="9 10">
    <name type="scientific">Candidatus Woesebacteria bacterium GW2011_GWA1_41_13b</name>
    <dbReference type="NCBI Taxonomy" id="1618555"/>
    <lineage>
        <taxon>Bacteria</taxon>
        <taxon>Candidatus Woeseibacteriota</taxon>
    </lineage>
</organism>
<evidence type="ECO:0000256" key="3">
    <source>
        <dbReference type="ARBA" id="ARBA00022884"/>
    </source>
</evidence>
<proteinExistence type="inferred from homology"/>
<accession>A0A0G0X5T2</accession>
<dbReference type="FunFam" id="2.40.30.10:FF:000004">
    <property type="entry name" value="50S ribosomal protein L3"/>
    <property type="match status" value="1"/>
</dbReference>
<dbReference type="SUPFAM" id="SSF50447">
    <property type="entry name" value="Translation proteins"/>
    <property type="match status" value="1"/>
</dbReference>
<gene>
    <name evidence="9" type="ORF">UU42_C0006G0054</name>
</gene>
<dbReference type="Proteomes" id="UP000034676">
    <property type="component" value="Unassembled WGS sequence"/>
</dbReference>
<keyword evidence="5" id="KW-0687">Ribonucleoprotein</keyword>
<dbReference type="EMBL" id="LCAO01000006">
    <property type="protein sequence ID" value="KKR92015.1"/>
    <property type="molecule type" value="Genomic_DNA"/>
</dbReference>
<keyword evidence="4 9" id="KW-0689">Ribosomal protein</keyword>
<evidence type="ECO:0000256" key="2">
    <source>
        <dbReference type="ARBA" id="ARBA00022730"/>
    </source>
</evidence>
<dbReference type="InterPro" id="IPR009000">
    <property type="entry name" value="Transl_B-barrel_sf"/>
</dbReference>
<reference evidence="9 10" key="1">
    <citation type="journal article" date="2015" name="Nature">
        <title>rRNA introns, odd ribosomes, and small enigmatic genomes across a large radiation of phyla.</title>
        <authorList>
            <person name="Brown C.T."/>
            <person name="Hug L.A."/>
            <person name="Thomas B.C."/>
            <person name="Sharon I."/>
            <person name="Castelle C.J."/>
            <person name="Singh A."/>
            <person name="Wilkins M.J."/>
            <person name="Williams K.H."/>
            <person name="Banfield J.F."/>
        </authorList>
    </citation>
    <scope>NUCLEOTIDE SEQUENCE [LARGE SCALE GENOMIC DNA]</scope>
</reference>